<gene>
    <name evidence="2" type="ORF">LK09_09985</name>
</gene>
<organism evidence="2 3">
    <name type="scientific">Microbacterium mangrovi</name>
    <dbReference type="NCBI Taxonomy" id="1348253"/>
    <lineage>
        <taxon>Bacteria</taxon>
        <taxon>Bacillati</taxon>
        <taxon>Actinomycetota</taxon>
        <taxon>Actinomycetes</taxon>
        <taxon>Micrococcales</taxon>
        <taxon>Microbacteriaceae</taxon>
        <taxon>Microbacterium</taxon>
    </lineage>
</organism>
<dbReference type="Proteomes" id="UP000031030">
    <property type="component" value="Unassembled WGS sequence"/>
</dbReference>
<comment type="caution">
    <text evidence="2">The sequence shown here is derived from an EMBL/GenBank/DDBJ whole genome shotgun (WGS) entry which is preliminary data.</text>
</comment>
<reference evidence="2 3" key="1">
    <citation type="submission" date="2014-11" db="EMBL/GenBank/DDBJ databases">
        <title>Genome sequence of Microbacterium mangrovi MUSC 115(T).</title>
        <authorList>
            <person name="Lee L.-H."/>
        </authorList>
    </citation>
    <scope>NUCLEOTIDE SEQUENCE [LARGE SCALE GENOMIC DNA]</scope>
    <source>
        <strain evidence="2 3">MUSC 115</strain>
    </source>
</reference>
<accession>A0A0B2A8L9</accession>
<keyword evidence="1" id="KW-1277">Toxin-antitoxin system</keyword>
<evidence type="ECO:0008006" key="4">
    <source>
        <dbReference type="Google" id="ProtNLM"/>
    </source>
</evidence>
<name>A0A0B2A8L9_9MICO</name>
<dbReference type="STRING" id="1348253.LK09_09985"/>
<dbReference type="Gene3D" id="3.30.2310.20">
    <property type="entry name" value="RelE-like"/>
    <property type="match status" value="1"/>
</dbReference>
<evidence type="ECO:0000256" key="1">
    <source>
        <dbReference type="ARBA" id="ARBA00022649"/>
    </source>
</evidence>
<evidence type="ECO:0000313" key="2">
    <source>
        <dbReference type="EMBL" id="KHK97867.1"/>
    </source>
</evidence>
<keyword evidence="3" id="KW-1185">Reference proteome</keyword>
<sequence length="113" mass="13063">MYEITPPARADIVGILVASYDKFGWRVRDGYEELIATAIDAIVTDPIQIGVQEHPEFGLGIRAWHLRLSRDSVPADVRRIVTPRHIIFFREARDRVQILRVLHEAMSLPDQRY</sequence>
<dbReference type="Pfam" id="PF05016">
    <property type="entry name" value="ParE_toxin"/>
    <property type="match status" value="1"/>
</dbReference>
<dbReference type="AlphaFoldDB" id="A0A0B2A8L9"/>
<dbReference type="InterPro" id="IPR007712">
    <property type="entry name" value="RelE/ParE_toxin"/>
</dbReference>
<evidence type="ECO:0000313" key="3">
    <source>
        <dbReference type="Proteomes" id="UP000031030"/>
    </source>
</evidence>
<dbReference type="InterPro" id="IPR035093">
    <property type="entry name" value="RelE/ParE_toxin_dom_sf"/>
</dbReference>
<protein>
    <recommendedName>
        <fullName evidence="4">Plasmid stabilization protein ParE</fullName>
    </recommendedName>
</protein>
<proteinExistence type="predicted"/>
<dbReference type="EMBL" id="JTDK01000008">
    <property type="protein sequence ID" value="KHK97867.1"/>
    <property type="molecule type" value="Genomic_DNA"/>
</dbReference>